<dbReference type="AlphaFoldDB" id="A0A976SKD7"/>
<reference evidence="3" key="1">
    <citation type="submission" date="2022-07" db="EMBL/GenBank/DDBJ databases">
        <title>Evaluation of T. orientalis genome assembly methods using nanopore sequencing and analysis of variation between genomes.</title>
        <authorList>
            <person name="Yam J."/>
            <person name="Micallef M.L."/>
            <person name="Liu M."/>
            <person name="Djordjevic S.P."/>
            <person name="Bogema D.R."/>
            <person name="Jenkins C."/>
        </authorList>
    </citation>
    <scope>NUCLEOTIDE SEQUENCE</scope>
    <source>
        <strain evidence="3">Fish Creek</strain>
    </source>
</reference>
<dbReference type="EMBL" id="CP056065">
    <property type="protein sequence ID" value="UVC54152.1"/>
    <property type="molecule type" value="Genomic_DNA"/>
</dbReference>
<feature type="domain" description="SRR1-like" evidence="2">
    <location>
        <begin position="81"/>
        <end position="207"/>
    </location>
</feature>
<feature type="compositionally biased region" description="Basic and acidic residues" evidence="1">
    <location>
        <begin position="18"/>
        <end position="34"/>
    </location>
</feature>
<name>A0A976SKD7_THEOR</name>
<gene>
    <name evidence="3" type="ORF">MACJ_003486</name>
</gene>
<evidence type="ECO:0000259" key="2">
    <source>
        <dbReference type="Pfam" id="PF07985"/>
    </source>
</evidence>
<feature type="region of interest" description="Disordered" evidence="1">
    <location>
        <begin position="232"/>
        <end position="275"/>
    </location>
</feature>
<evidence type="ECO:0000313" key="3">
    <source>
        <dbReference type="EMBL" id="UVC54152.1"/>
    </source>
</evidence>
<dbReference type="InterPro" id="IPR012942">
    <property type="entry name" value="SRR1-like"/>
</dbReference>
<organism evidence="3 4">
    <name type="scientific">Theileria orientalis</name>
    <dbReference type="NCBI Taxonomy" id="68886"/>
    <lineage>
        <taxon>Eukaryota</taxon>
        <taxon>Sar</taxon>
        <taxon>Alveolata</taxon>
        <taxon>Apicomplexa</taxon>
        <taxon>Aconoidasida</taxon>
        <taxon>Piroplasmida</taxon>
        <taxon>Theileriidae</taxon>
        <taxon>Theileria</taxon>
    </lineage>
</organism>
<protein>
    <recommendedName>
        <fullName evidence="2">SRR1-like domain-containing protein</fullName>
    </recommendedName>
</protein>
<accession>A0A976SKD7</accession>
<sequence length="330" mass="37199">MADEWIYVTGKKSFKNKKTNEKSQKEQRNPKDKLSLGPSVVDEEVVAKNLEKLTKQIYNVYNNEREFLVNLLKEIKKSLITENSCIYALGCGTIENQSLVLSKSCIYQMGACMIIINVLGVKMAHIYDPVMTGNDYEVWKRLMNQEYEFEDLVNSVHIGSSSTKGGCSEHNDRSVHTLLWMPHCEKFLYKAVLKGILCNRSPLDVSKATRKVNDDPSASEFTTADDKLATEASELENDPQDMPQNTSESEDLSPGSSQFPRPTCMPNGPGQPTAFSIETTTLVGNSISECFSDDFSFLNEYSLTEKPLVAFNTHSQSFNDTFITSFKRRR</sequence>
<evidence type="ECO:0000313" key="4">
    <source>
        <dbReference type="Proteomes" id="UP000244803"/>
    </source>
</evidence>
<dbReference type="Proteomes" id="UP000244803">
    <property type="component" value="Chromosome 1"/>
</dbReference>
<feature type="region of interest" description="Disordered" evidence="1">
    <location>
        <begin position="16"/>
        <end position="36"/>
    </location>
</feature>
<proteinExistence type="predicted"/>
<evidence type="ECO:0000256" key="1">
    <source>
        <dbReference type="SAM" id="MobiDB-lite"/>
    </source>
</evidence>
<dbReference type="Pfam" id="PF07985">
    <property type="entry name" value="SRR1"/>
    <property type="match status" value="1"/>
</dbReference>